<proteinExistence type="predicted"/>
<organism evidence="1 2">
    <name type="scientific">Dongia mobilis</name>
    <dbReference type="NCBI Taxonomy" id="578943"/>
    <lineage>
        <taxon>Bacteria</taxon>
        <taxon>Pseudomonadati</taxon>
        <taxon>Pseudomonadota</taxon>
        <taxon>Alphaproteobacteria</taxon>
        <taxon>Rhodospirillales</taxon>
        <taxon>Dongiaceae</taxon>
        <taxon>Dongia</taxon>
    </lineage>
</organism>
<name>A0A4V3DDW3_9PROT</name>
<sequence length="206" mass="22957">MRRLNLVVPRLRALRLGLALAFAGLVGGCNNMKIDEFAASQPTLKLEEYFLGDLKAWGMFHDRFGNLRRQFVVDINGSLEGDELILREDFVYDDGETQQRIWRIRALGGGRYEGRADDVIGVAAGTASGNALNWTYKMDLKVGDGSWRVSFDDWMFLQSDGMMLNHATVSRWGFDIGVVTIAFRKLPDANQAASALQPQSHAQAAE</sequence>
<protein>
    <submittedName>
        <fullName evidence="1">Uncharacterized protein DUF3833</fullName>
    </submittedName>
</protein>
<gene>
    <name evidence="1" type="ORF">A8950_3714</name>
</gene>
<keyword evidence="2" id="KW-1185">Reference proteome</keyword>
<reference evidence="1 2" key="1">
    <citation type="submission" date="2019-03" db="EMBL/GenBank/DDBJ databases">
        <title>Genomic Encyclopedia of Type Strains, Phase III (KMG-III): the genomes of soil and plant-associated and newly described type strains.</title>
        <authorList>
            <person name="Whitman W."/>
        </authorList>
    </citation>
    <scope>NUCLEOTIDE SEQUENCE [LARGE SCALE GENOMIC DNA]</scope>
    <source>
        <strain evidence="1 2">CGMCC 1.7660</strain>
    </source>
</reference>
<dbReference type="EMBL" id="SNYW01000014">
    <property type="protein sequence ID" value="TDQ77562.1"/>
    <property type="molecule type" value="Genomic_DNA"/>
</dbReference>
<evidence type="ECO:0000313" key="2">
    <source>
        <dbReference type="Proteomes" id="UP000295783"/>
    </source>
</evidence>
<dbReference type="Pfam" id="PF12915">
    <property type="entry name" value="DUF3833"/>
    <property type="match status" value="1"/>
</dbReference>
<dbReference type="PROSITE" id="PS51257">
    <property type="entry name" value="PROKAR_LIPOPROTEIN"/>
    <property type="match status" value="1"/>
</dbReference>
<dbReference type="AlphaFoldDB" id="A0A4V3DDW3"/>
<evidence type="ECO:0000313" key="1">
    <source>
        <dbReference type="EMBL" id="TDQ77562.1"/>
    </source>
</evidence>
<accession>A0A4V3DDW3</accession>
<dbReference type="RefSeq" id="WP_133615152.1">
    <property type="nucleotide sequence ID" value="NZ_SNYW01000014.1"/>
</dbReference>
<dbReference type="Proteomes" id="UP000295783">
    <property type="component" value="Unassembled WGS sequence"/>
</dbReference>
<dbReference type="InterPro" id="IPR024409">
    <property type="entry name" value="DUF3833"/>
</dbReference>
<comment type="caution">
    <text evidence="1">The sequence shown here is derived from an EMBL/GenBank/DDBJ whole genome shotgun (WGS) entry which is preliminary data.</text>
</comment>
<dbReference type="OrthoDB" id="5296954at2"/>